<protein>
    <recommendedName>
        <fullName evidence="2">Reverse transcriptase Ty1/copia-type domain-containing protein</fullName>
    </recommendedName>
</protein>
<dbReference type="InterPro" id="IPR013103">
    <property type="entry name" value="RVT_2"/>
</dbReference>
<dbReference type="CDD" id="cd09272">
    <property type="entry name" value="RNase_HI_RT_Ty1"/>
    <property type="match status" value="1"/>
</dbReference>
<feature type="region of interest" description="Disordered" evidence="1">
    <location>
        <begin position="1"/>
        <end position="21"/>
    </location>
</feature>
<evidence type="ECO:0000313" key="3">
    <source>
        <dbReference type="EMBL" id="SPC84510.1"/>
    </source>
</evidence>
<dbReference type="PANTHER" id="PTHR11439:SF496">
    <property type="entry name" value="RNA-DIRECTED DNA POLYMERASE"/>
    <property type="match status" value="1"/>
</dbReference>
<proteinExistence type="predicted"/>
<dbReference type="Pfam" id="PF07727">
    <property type="entry name" value="RVT_2"/>
    <property type="match status" value="1"/>
</dbReference>
<reference evidence="3" key="1">
    <citation type="submission" date="2018-02" db="EMBL/GenBank/DDBJ databases">
        <authorList>
            <person name="Cohen D.B."/>
            <person name="Kent A.D."/>
        </authorList>
    </citation>
    <scope>NUCLEOTIDE SEQUENCE</scope>
</reference>
<evidence type="ECO:0000256" key="1">
    <source>
        <dbReference type="SAM" id="MobiDB-lite"/>
    </source>
</evidence>
<gene>
    <name evidence="3" type="ORF">FSB_LOCUS12392</name>
</gene>
<dbReference type="EMBL" id="OIVN01000714">
    <property type="protein sequence ID" value="SPC84510.1"/>
    <property type="molecule type" value="Genomic_DNA"/>
</dbReference>
<name>A0A2N9FBX4_FAGSY</name>
<evidence type="ECO:0000259" key="2">
    <source>
        <dbReference type="Pfam" id="PF07727"/>
    </source>
</evidence>
<dbReference type="AlphaFoldDB" id="A0A2N9FBX4"/>
<sequence length="706" mass="76759">MASEDPKILQGDPPSSSSSADTWKERILIPTLLAGIVGGGAGLVSKHRKVHGLAKISTTYATNLAIVTGCYCGAREFVRATRKTGPDDLLSAAIAGFGTGALLGRLQGGQRGAIRYSIIFAIAGTAADFATIRLNSILGSYSESISGNNRNDILLAGNNKEFIKTIKEWLSSTFEMKDMGEASFVLGVKILRDRSRKLLGLSQETYIRKVLERFHMQDCKPIDTSVGKGDSLSSEMCPKTQVEIESMARVPYANAIGSLMYAMLCMRPDICFAVGLVSRFQSNPGPAHWKAVKRILRYLRGTADYMLCYQGRDLRLRGYSDADWAGDLDEGKSTSGYAFLLGGGAITWCSKKQSCVALSTMESEYVACSAAVQEAVWLRRFLQRLDIVASAIGSSLEKPGVNSLRRLRKAGLMKNSSQALGATGLRSVRWKYQDAFMTYAPLRMEEKSSATCDHTTCARNDHQIGRGYTMLVLMELGCSVLRLAGEVLDFVASSLDRHKHKARGKRAGSLIPLQRGRPSIFVFVFAADTWKERILIPTLLAGIVGGGAGLVSKHRKVHGLAKISTTYATNLAIVTGCYCGAREFVRATRKTGPDDVLSSAIAGFGTGALLGRLQGGQRGAIRYSIIFAIAGTAADFATIRLNSILGSYSESISGNNRSLQKKDDWLKWPEWFPIQVLDEEALAAKQAREQQLYAQRALGELNKEES</sequence>
<dbReference type="PANTHER" id="PTHR11439">
    <property type="entry name" value="GAG-POL-RELATED RETROTRANSPOSON"/>
    <property type="match status" value="1"/>
</dbReference>
<feature type="domain" description="Reverse transcriptase Ty1/copia-type" evidence="2">
    <location>
        <begin position="151"/>
        <end position="225"/>
    </location>
</feature>
<accession>A0A2N9FBX4</accession>
<organism evidence="3">
    <name type="scientific">Fagus sylvatica</name>
    <name type="common">Beechnut</name>
    <dbReference type="NCBI Taxonomy" id="28930"/>
    <lineage>
        <taxon>Eukaryota</taxon>
        <taxon>Viridiplantae</taxon>
        <taxon>Streptophyta</taxon>
        <taxon>Embryophyta</taxon>
        <taxon>Tracheophyta</taxon>
        <taxon>Spermatophyta</taxon>
        <taxon>Magnoliopsida</taxon>
        <taxon>eudicotyledons</taxon>
        <taxon>Gunneridae</taxon>
        <taxon>Pentapetalae</taxon>
        <taxon>rosids</taxon>
        <taxon>fabids</taxon>
        <taxon>Fagales</taxon>
        <taxon>Fagaceae</taxon>
        <taxon>Fagus</taxon>
    </lineage>
</organism>